<evidence type="ECO:0000313" key="13">
    <source>
        <dbReference type="EMBL" id="KAJ3035179.1"/>
    </source>
</evidence>
<evidence type="ECO:0000256" key="9">
    <source>
        <dbReference type="PROSITE-ProRule" id="PRU00175"/>
    </source>
</evidence>
<comment type="caution">
    <text evidence="13">The sequence shown here is derived from an EMBL/GenBank/DDBJ whole genome shotgun (WGS) entry which is preliminary data.</text>
</comment>
<accession>A0AAD5S905</accession>
<dbReference type="InterPro" id="IPR048962">
    <property type="entry name" value="ARIH1-like_UBL"/>
</dbReference>
<dbReference type="Pfam" id="PF22191">
    <property type="entry name" value="IBR_1"/>
    <property type="match status" value="1"/>
</dbReference>
<dbReference type="SUPFAM" id="SSF57850">
    <property type="entry name" value="RING/U-box"/>
    <property type="match status" value="3"/>
</dbReference>
<dbReference type="InterPro" id="IPR002867">
    <property type="entry name" value="IBR_dom"/>
</dbReference>
<dbReference type="SMART" id="SM00184">
    <property type="entry name" value="RING"/>
    <property type="match status" value="3"/>
</dbReference>
<keyword evidence="6 9" id="KW-0863">Zinc-finger</keyword>
<dbReference type="FunFam" id="1.20.120.1750:FF:000007">
    <property type="entry name" value="RBR-type E3 ubiquitin transferase"/>
    <property type="match status" value="1"/>
</dbReference>
<keyword evidence="7" id="KW-0833">Ubl conjugation pathway</keyword>
<dbReference type="Gene3D" id="3.30.40.10">
    <property type="entry name" value="Zinc/RING finger domain, C3HC4 (zinc finger)"/>
    <property type="match status" value="1"/>
</dbReference>
<keyword evidence="14" id="KW-1185">Reference proteome</keyword>
<name>A0AAD5S905_9FUNG</name>
<dbReference type="GO" id="GO:0016567">
    <property type="term" value="P:protein ubiquitination"/>
    <property type="evidence" value="ECO:0007669"/>
    <property type="project" value="InterPro"/>
</dbReference>
<evidence type="ECO:0000256" key="8">
    <source>
        <dbReference type="ARBA" id="ARBA00022833"/>
    </source>
</evidence>
<dbReference type="Proteomes" id="UP001212841">
    <property type="component" value="Unassembled WGS sequence"/>
</dbReference>
<dbReference type="InterPro" id="IPR001841">
    <property type="entry name" value="Znf_RING"/>
</dbReference>
<dbReference type="GO" id="GO:0008270">
    <property type="term" value="F:zinc ion binding"/>
    <property type="evidence" value="ECO:0007669"/>
    <property type="project" value="UniProtKB-KW"/>
</dbReference>
<evidence type="ECO:0000256" key="1">
    <source>
        <dbReference type="ARBA" id="ARBA00001798"/>
    </source>
</evidence>
<proteinExistence type="predicted"/>
<dbReference type="EMBL" id="JADGJD010002075">
    <property type="protein sequence ID" value="KAJ3035179.1"/>
    <property type="molecule type" value="Genomic_DNA"/>
</dbReference>
<dbReference type="Pfam" id="PF01485">
    <property type="entry name" value="IBR"/>
    <property type="match status" value="1"/>
</dbReference>
<evidence type="ECO:0000259" key="12">
    <source>
        <dbReference type="PROSITE" id="PS51873"/>
    </source>
</evidence>
<evidence type="ECO:0000256" key="7">
    <source>
        <dbReference type="ARBA" id="ARBA00022786"/>
    </source>
</evidence>
<dbReference type="Pfam" id="PF19422">
    <property type="entry name" value="Ariadne"/>
    <property type="match status" value="1"/>
</dbReference>
<gene>
    <name evidence="13" type="ORF">HK097_004269</name>
</gene>
<dbReference type="InterPro" id="IPR045840">
    <property type="entry name" value="Ariadne"/>
</dbReference>
<dbReference type="InterPro" id="IPR013083">
    <property type="entry name" value="Znf_RING/FYVE/PHD"/>
</dbReference>
<dbReference type="PANTHER" id="PTHR11685">
    <property type="entry name" value="RBR FAMILY RING FINGER AND IBR DOMAIN-CONTAINING"/>
    <property type="match status" value="1"/>
</dbReference>
<dbReference type="AlphaFoldDB" id="A0AAD5S905"/>
<comment type="catalytic activity">
    <reaction evidence="1">
        <text>[E2 ubiquitin-conjugating enzyme]-S-ubiquitinyl-L-cysteine + [acceptor protein]-L-lysine = [E2 ubiquitin-conjugating enzyme]-L-cysteine + [acceptor protein]-N(6)-ubiquitinyl-L-lysine.</text>
        <dbReference type="EC" id="2.3.2.31"/>
    </reaction>
</comment>
<dbReference type="EC" id="2.3.2.31" evidence="2"/>
<feature type="domain" description="RING-type" evidence="11">
    <location>
        <begin position="142"/>
        <end position="188"/>
    </location>
</feature>
<dbReference type="InterPro" id="IPR044066">
    <property type="entry name" value="TRIAD_supradom"/>
</dbReference>
<dbReference type="PROSITE" id="PS51873">
    <property type="entry name" value="TRIAD"/>
    <property type="match status" value="1"/>
</dbReference>
<keyword evidence="4" id="KW-0479">Metal-binding</keyword>
<protein>
    <recommendedName>
        <fullName evidence="2">RBR-type E3 ubiquitin transferase</fullName>
        <ecNumber evidence="2">2.3.2.31</ecNumber>
    </recommendedName>
</protein>
<dbReference type="FunFam" id="3.30.40.10:FF:000019">
    <property type="entry name" value="RBR-type E3 ubiquitin transferase"/>
    <property type="match status" value="1"/>
</dbReference>
<dbReference type="CDD" id="cd20356">
    <property type="entry name" value="Rcat_RBR_HHARI-like"/>
    <property type="match status" value="1"/>
</dbReference>
<evidence type="ECO:0000256" key="5">
    <source>
        <dbReference type="ARBA" id="ARBA00022737"/>
    </source>
</evidence>
<dbReference type="InterPro" id="IPR018957">
    <property type="entry name" value="Znf_C3HC4_RING-type"/>
</dbReference>
<reference evidence="13" key="1">
    <citation type="submission" date="2020-05" db="EMBL/GenBank/DDBJ databases">
        <title>Phylogenomic resolution of chytrid fungi.</title>
        <authorList>
            <person name="Stajich J.E."/>
            <person name="Amses K."/>
            <person name="Simmons R."/>
            <person name="Seto K."/>
            <person name="Myers J."/>
            <person name="Bonds A."/>
            <person name="Quandt C.A."/>
            <person name="Barry K."/>
            <person name="Liu P."/>
            <person name="Grigoriev I."/>
            <person name="Longcore J.E."/>
            <person name="James T.Y."/>
        </authorList>
    </citation>
    <scope>NUCLEOTIDE SEQUENCE</scope>
    <source>
        <strain evidence="13">JEL0318</strain>
    </source>
</reference>
<dbReference type="CDD" id="cd20346">
    <property type="entry name" value="BRcat_RBR_ANKIB1"/>
    <property type="match status" value="1"/>
</dbReference>
<dbReference type="InterPro" id="IPR031127">
    <property type="entry name" value="E3_UB_ligase_RBR"/>
</dbReference>
<dbReference type="InterPro" id="IPR017907">
    <property type="entry name" value="Znf_RING_CS"/>
</dbReference>
<keyword evidence="5" id="KW-0677">Repeat</keyword>
<evidence type="ECO:0000256" key="2">
    <source>
        <dbReference type="ARBA" id="ARBA00012251"/>
    </source>
</evidence>
<evidence type="ECO:0000256" key="4">
    <source>
        <dbReference type="ARBA" id="ARBA00022723"/>
    </source>
</evidence>
<dbReference type="PROSITE" id="PS00518">
    <property type="entry name" value="ZF_RING_1"/>
    <property type="match status" value="1"/>
</dbReference>
<evidence type="ECO:0000259" key="11">
    <source>
        <dbReference type="PROSITE" id="PS50089"/>
    </source>
</evidence>
<keyword evidence="3" id="KW-0808">Transferase</keyword>
<feature type="domain" description="RING-type" evidence="12">
    <location>
        <begin position="138"/>
        <end position="352"/>
    </location>
</feature>
<feature type="compositionally biased region" description="Acidic residues" evidence="10">
    <location>
        <begin position="1"/>
        <end position="43"/>
    </location>
</feature>
<organism evidence="13 14">
    <name type="scientific">Rhizophlyctis rosea</name>
    <dbReference type="NCBI Taxonomy" id="64517"/>
    <lineage>
        <taxon>Eukaryota</taxon>
        <taxon>Fungi</taxon>
        <taxon>Fungi incertae sedis</taxon>
        <taxon>Chytridiomycota</taxon>
        <taxon>Chytridiomycota incertae sedis</taxon>
        <taxon>Chytridiomycetes</taxon>
        <taxon>Rhizophlyctidales</taxon>
        <taxon>Rhizophlyctidaceae</taxon>
        <taxon>Rhizophlyctis</taxon>
    </lineage>
</organism>
<dbReference type="GO" id="GO:0061630">
    <property type="term" value="F:ubiquitin protein ligase activity"/>
    <property type="evidence" value="ECO:0007669"/>
    <property type="project" value="UniProtKB-EC"/>
</dbReference>
<dbReference type="Pfam" id="PF21235">
    <property type="entry name" value="UBA_ARI1"/>
    <property type="match status" value="1"/>
</dbReference>
<evidence type="ECO:0000313" key="14">
    <source>
        <dbReference type="Proteomes" id="UP001212841"/>
    </source>
</evidence>
<dbReference type="Pfam" id="PF00097">
    <property type="entry name" value="zf-C3HC4"/>
    <property type="match status" value="1"/>
</dbReference>
<dbReference type="PROSITE" id="PS50089">
    <property type="entry name" value="ZF_RING_2"/>
    <property type="match status" value="1"/>
</dbReference>
<keyword evidence="8" id="KW-0862">Zinc</keyword>
<evidence type="ECO:0000256" key="10">
    <source>
        <dbReference type="SAM" id="MobiDB-lite"/>
    </source>
</evidence>
<sequence length="475" mass="55258">MSEMDYEEDYQDDEDYDVSGAEDDEDEDMEYGEDDSDEYEDDNSSFAPVIADKDRLKAYEVEFIVHSMDDILKFQHKEVSHVSALIGCPPEHAATLLRHFRWNKERLVEQYMEKPEAVAHESGVILDSSKQPKFVAVPGFMCDICCNDEAGLLTLAMSCNHRFCRDCYEHYLTQKIAEEGESRRIQCPASGCKVVVDEKTVEMVVKEEVCTKYKNLLLRTYVDDNPTLRWCPAPNCEYAVECHVPSSQFNEKVPTVICRCGHKFCFGCSLPDHIPCICALVRIWLKKCEDDSETANWISANTKECTKCNSTIEKNGGCNHMTCRKCKYEFCWVCQGPWIDHGTAWYNCNRFDEKNSVDARDSQAKSRAALERYLHYYNRYANHEQSAKLDKDLYEKTEKKMEQMQTESKLSWIEVQFLKKSAETLLEARQILKWTYAFAYYLHRDNMTAIFEDNQRDLEMRVEELSGLMEQPLDL</sequence>
<feature type="region of interest" description="Disordered" evidence="10">
    <location>
        <begin position="1"/>
        <end position="46"/>
    </location>
</feature>
<evidence type="ECO:0000256" key="6">
    <source>
        <dbReference type="ARBA" id="ARBA00022771"/>
    </source>
</evidence>
<dbReference type="SMART" id="SM00647">
    <property type="entry name" value="IBR"/>
    <property type="match status" value="2"/>
</dbReference>
<dbReference type="CDD" id="cd16625">
    <property type="entry name" value="RING-HC_RBR_HEL2-like"/>
    <property type="match status" value="1"/>
</dbReference>
<dbReference type="Gene3D" id="1.20.120.1750">
    <property type="match status" value="1"/>
</dbReference>
<feature type="non-terminal residue" evidence="13">
    <location>
        <position position="475"/>
    </location>
</feature>
<evidence type="ECO:0000256" key="3">
    <source>
        <dbReference type="ARBA" id="ARBA00022679"/>
    </source>
</evidence>